<reference evidence="9 10" key="1">
    <citation type="submission" date="2018-08" db="EMBL/GenBank/DDBJ databases">
        <title>A genome reference for cultivated species of the human gut microbiota.</title>
        <authorList>
            <person name="Zou Y."/>
            <person name="Xue W."/>
            <person name="Luo G."/>
        </authorList>
    </citation>
    <scope>NUCLEOTIDE SEQUENCE [LARGE SCALE GENOMIC DNA]</scope>
    <source>
        <strain evidence="9 10">AM07-24</strain>
    </source>
</reference>
<dbReference type="GO" id="GO:0051301">
    <property type="term" value="P:cell division"/>
    <property type="evidence" value="ECO:0007669"/>
    <property type="project" value="UniProtKB-KW"/>
</dbReference>
<dbReference type="EMBL" id="QRMS01000001">
    <property type="protein sequence ID" value="RHJ89672.1"/>
    <property type="molecule type" value="Genomic_DNA"/>
</dbReference>
<keyword evidence="8" id="KW-0175">Coiled coil</keyword>
<proteinExistence type="predicted"/>
<dbReference type="GeneID" id="83005327"/>
<sequence length="108" mass="11867">MRNQDKKRMLTATVIIGFICIIMVVLAAYAAELRVENNSLINSNEALQGEIDTLSVKIKSANNIDHIEKVATGKLGMVYPSEGECVYVSDDDAPKGNFAMVIKEQAYN</sequence>
<evidence type="ECO:0000256" key="3">
    <source>
        <dbReference type="ARBA" id="ARBA00022618"/>
    </source>
</evidence>
<keyword evidence="7" id="KW-0131">Cell cycle</keyword>
<dbReference type="STRING" id="1776384.GCA_900086585_03012"/>
<dbReference type="Pfam" id="PF04999">
    <property type="entry name" value="FtsL"/>
    <property type="match status" value="1"/>
</dbReference>
<evidence type="ECO:0000256" key="2">
    <source>
        <dbReference type="ARBA" id="ARBA00022475"/>
    </source>
</evidence>
<accession>A0A415E7A4</accession>
<evidence type="ECO:0000256" key="4">
    <source>
        <dbReference type="ARBA" id="ARBA00022692"/>
    </source>
</evidence>
<keyword evidence="4" id="KW-0812">Transmembrane</keyword>
<evidence type="ECO:0008006" key="11">
    <source>
        <dbReference type="Google" id="ProtNLM"/>
    </source>
</evidence>
<dbReference type="RefSeq" id="WP_067540295.1">
    <property type="nucleotide sequence ID" value="NZ_AP025567.1"/>
</dbReference>
<dbReference type="InterPro" id="IPR011922">
    <property type="entry name" value="Cell_div_FtsL"/>
</dbReference>
<keyword evidence="6" id="KW-0472">Membrane</keyword>
<dbReference type="GO" id="GO:0005886">
    <property type="term" value="C:plasma membrane"/>
    <property type="evidence" value="ECO:0007669"/>
    <property type="project" value="UniProtKB-SubCell"/>
</dbReference>
<keyword evidence="2" id="KW-1003">Cell membrane</keyword>
<evidence type="ECO:0000256" key="5">
    <source>
        <dbReference type="ARBA" id="ARBA00022989"/>
    </source>
</evidence>
<protein>
    <recommendedName>
        <fullName evidence="11">Cell division protein FtsL</fullName>
    </recommendedName>
</protein>
<keyword evidence="5" id="KW-1133">Transmembrane helix</keyword>
<name>A0A415E7A4_9FIRM</name>
<dbReference type="Proteomes" id="UP000284841">
    <property type="component" value="Unassembled WGS sequence"/>
</dbReference>
<keyword evidence="10" id="KW-1185">Reference proteome</keyword>
<keyword evidence="3" id="KW-0132">Cell division</keyword>
<evidence type="ECO:0000256" key="1">
    <source>
        <dbReference type="ARBA" id="ARBA00004401"/>
    </source>
</evidence>
<dbReference type="OrthoDB" id="1778647at2"/>
<organism evidence="9 10">
    <name type="scientific">Emergencia timonensis</name>
    <dbReference type="NCBI Taxonomy" id="1776384"/>
    <lineage>
        <taxon>Bacteria</taxon>
        <taxon>Bacillati</taxon>
        <taxon>Bacillota</taxon>
        <taxon>Clostridia</taxon>
        <taxon>Peptostreptococcales</taxon>
        <taxon>Anaerovoracaceae</taxon>
        <taxon>Emergencia</taxon>
    </lineage>
</organism>
<evidence type="ECO:0000256" key="6">
    <source>
        <dbReference type="ARBA" id="ARBA00023136"/>
    </source>
</evidence>
<feature type="coiled-coil region" evidence="8">
    <location>
        <begin position="30"/>
        <end position="64"/>
    </location>
</feature>
<comment type="subcellular location">
    <subcellularLocation>
        <location evidence="1">Cell membrane</location>
        <topology evidence="1">Single-pass type II membrane protein</topology>
    </subcellularLocation>
</comment>
<gene>
    <name evidence="9" type="ORF">DW099_03630</name>
</gene>
<evidence type="ECO:0000313" key="10">
    <source>
        <dbReference type="Proteomes" id="UP000284841"/>
    </source>
</evidence>
<evidence type="ECO:0000256" key="8">
    <source>
        <dbReference type="SAM" id="Coils"/>
    </source>
</evidence>
<evidence type="ECO:0000313" key="9">
    <source>
        <dbReference type="EMBL" id="RHJ89672.1"/>
    </source>
</evidence>
<dbReference type="AlphaFoldDB" id="A0A415E7A4"/>
<evidence type="ECO:0000256" key="7">
    <source>
        <dbReference type="ARBA" id="ARBA00023306"/>
    </source>
</evidence>
<comment type="caution">
    <text evidence="9">The sequence shown here is derived from an EMBL/GenBank/DDBJ whole genome shotgun (WGS) entry which is preliminary data.</text>
</comment>